<proteinExistence type="predicted"/>
<dbReference type="KEGG" id="vg:41701766"/>
<sequence length="427" mass="50040">MYSLNNNNNINNNNSLSNIPQLPIIPTTHDEWESTISIPLTESEYHKLKQKTPNKIDVIFLFKNGTRLAARTMQTKIINRCRNLITFYQNKWYPIRRTTAIETLQSIPDQFLCDKTIYRIVAYHENNIRISYNMEESKHGVRYNIEYEIEYQKDTTYHDILLAERQLIGMVCRDGYNIKRHILSLVNLFSCVMTKVQMWHCFNHERDYIWAYKWNGIKAKLLITDKMSDDGKNLTYVWPDANDIVTEKCYGTNIDVLVNFCFLVEIMDDCMVIIEAIGALIDDDIYTTEPITNSNVLKYLKDQNVQLMIGNKPVYIQTFYAPPLPNTYDMNKYDGFIIIQDDMIIKWKIPTIDVKCIGVNTFKIANDLLTIEFPDAKIGKIYEITYNREILRERIDRIAPSSEHEYDIFKESSEQLIQSITGTTPMA</sequence>
<dbReference type="OrthoDB" id="5702at10239"/>
<protein>
    <submittedName>
        <fullName evidence="1">Lef-4</fullName>
    </submittedName>
</protein>
<evidence type="ECO:0000313" key="2">
    <source>
        <dbReference type="Proteomes" id="UP000290737"/>
    </source>
</evidence>
<dbReference type="RefSeq" id="YP_009551746.1">
    <property type="nucleotide sequence ID" value="NC_040536.1"/>
</dbReference>
<name>A0A2I7G2W5_9VIRU</name>
<accession>A0A2I7G2W5</accession>
<evidence type="ECO:0000313" key="1">
    <source>
        <dbReference type="EMBL" id="AUQ43969.1"/>
    </source>
</evidence>
<organism evidence="1">
    <name type="scientific">Esparto virus</name>
    <dbReference type="NCBI Taxonomy" id="2072209"/>
    <lineage>
        <taxon>Viruses</taxon>
        <taxon>Viruses incertae sedis</taxon>
        <taxon>Naldaviricetes</taxon>
        <taxon>Lefavirales</taxon>
        <taxon>Nudiviridae</taxon>
        <taxon>Alphanudivirus</taxon>
        <taxon>Alphanudivirus tertidromelanogasteris</taxon>
    </lineage>
</organism>
<keyword evidence="2" id="KW-1185">Reference proteome</keyword>
<dbReference type="Proteomes" id="UP000290737">
    <property type="component" value="Genome"/>
</dbReference>
<reference evidence="1" key="1">
    <citation type="journal article" date="2021" name="Virus">
        <title>The discovery, distribution and diversity of DNA viruses associated with Drosophila melanogaster in Europe.</title>
        <authorList>
            <person name="Wallace M.A."/>
            <person name="Coffman K.A."/>
            <person name="Gilbert C."/>
            <person name="Ravindran S."/>
            <person name="Albery G.F."/>
            <person name="Abbott J."/>
            <person name="Argyridou E."/>
            <person name="Bellosta P."/>
            <person name="Betancourt A.J."/>
            <person name="Colinet H."/>
            <person name="Eric K."/>
            <person name="Glaser-Schmitt A."/>
            <person name="Grath S."/>
            <person name="Jelic M."/>
            <person name="Kankare M."/>
            <person name="Kozeretska I."/>
            <person name="Loeschcke V."/>
            <person name="Montchamp-Moreau C."/>
            <person name="Ometto L."/>
            <person name="Onder B.S."/>
            <person name="Orengo D.J."/>
            <person name="Parsch J."/>
            <person name="Pascual M."/>
            <person name="Patenkovic A."/>
            <person name="Puerma E."/>
            <person name="Ritchie M.G."/>
            <person name="Rota-Stabelli O."/>
            <person name="Schou M.F."/>
            <person name="Serga S.V."/>
            <person name="Stamenkovic-Radak M."/>
            <person name="Tanaskovic M."/>
            <person name="Veselinovic M.S."/>
            <person name="Vieira J."/>
            <person name="Vieira C.P."/>
            <person name="Kapun M."/>
            <person name="Flatt T."/>
            <person name="Gonzalez J."/>
            <person name="Staubach F."/>
            <person name="Obbard D.J."/>
        </authorList>
    </citation>
    <scope>NUCLEOTIDE SEQUENCE</scope>
    <source>
        <strain evidence="1">SRR3939042_Esparto_2012</strain>
    </source>
</reference>
<dbReference type="EMBL" id="KY608910">
    <property type="protein sequence ID" value="AUQ43969.1"/>
    <property type="molecule type" value="Genomic_DNA"/>
</dbReference>
<dbReference type="GeneID" id="41701766"/>